<dbReference type="OrthoDB" id="843225at2759"/>
<dbReference type="Proteomes" id="UP000054107">
    <property type="component" value="Unassembled WGS sequence"/>
</dbReference>
<feature type="compositionally biased region" description="Polar residues" evidence="1">
    <location>
        <begin position="186"/>
        <end position="196"/>
    </location>
</feature>
<proteinExistence type="predicted"/>
<dbReference type="CDD" id="cd23659">
    <property type="entry name" value="USP_At3g01520-like"/>
    <property type="match status" value="1"/>
</dbReference>
<keyword evidence="4" id="KW-1185">Reference proteome</keyword>
<dbReference type="EMBL" id="LN721266">
    <property type="protein sequence ID" value="CEP09187.1"/>
    <property type="molecule type" value="Genomic_DNA"/>
</dbReference>
<reference evidence="3 4" key="1">
    <citation type="submission" date="2014-09" db="EMBL/GenBank/DDBJ databases">
        <authorList>
            <person name="Ellenberger Sabrina"/>
        </authorList>
    </citation>
    <scope>NUCLEOTIDE SEQUENCE [LARGE SCALE GENOMIC DNA]</scope>
    <source>
        <strain evidence="3 4">CBS 412.66</strain>
    </source>
</reference>
<organism evidence="3 4">
    <name type="scientific">Parasitella parasitica</name>
    <dbReference type="NCBI Taxonomy" id="35722"/>
    <lineage>
        <taxon>Eukaryota</taxon>
        <taxon>Fungi</taxon>
        <taxon>Fungi incertae sedis</taxon>
        <taxon>Mucoromycota</taxon>
        <taxon>Mucoromycotina</taxon>
        <taxon>Mucoromycetes</taxon>
        <taxon>Mucorales</taxon>
        <taxon>Mucorineae</taxon>
        <taxon>Mucoraceae</taxon>
        <taxon>Parasitella</taxon>
    </lineage>
</organism>
<feature type="domain" description="UspA" evidence="2">
    <location>
        <begin position="31"/>
        <end position="171"/>
    </location>
</feature>
<dbReference type="AlphaFoldDB" id="A0A0B7MVM8"/>
<protein>
    <recommendedName>
        <fullName evidence="2">UspA domain-containing protein</fullName>
    </recommendedName>
</protein>
<dbReference type="InterPro" id="IPR014729">
    <property type="entry name" value="Rossmann-like_a/b/a_fold"/>
</dbReference>
<evidence type="ECO:0000313" key="3">
    <source>
        <dbReference type="EMBL" id="CEP09187.1"/>
    </source>
</evidence>
<dbReference type="PANTHER" id="PTHR31964">
    <property type="entry name" value="ADENINE NUCLEOTIDE ALPHA HYDROLASES-LIKE SUPERFAMILY PROTEIN"/>
    <property type="match status" value="1"/>
</dbReference>
<evidence type="ECO:0000259" key="2">
    <source>
        <dbReference type="Pfam" id="PF00582"/>
    </source>
</evidence>
<dbReference type="InterPro" id="IPR006016">
    <property type="entry name" value="UspA"/>
</dbReference>
<feature type="region of interest" description="Disordered" evidence="1">
    <location>
        <begin position="172"/>
        <end position="196"/>
    </location>
</feature>
<dbReference type="SUPFAM" id="SSF52402">
    <property type="entry name" value="Adenine nucleotide alpha hydrolases-like"/>
    <property type="match status" value="1"/>
</dbReference>
<dbReference type="Gene3D" id="3.40.50.620">
    <property type="entry name" value="HUPs"/>
    <property type="match status" value="1"/>
</dbReference>
<accession>A0A0B7MVM8</accession>
<dbReference type="Pfam" id="PF00582">
    <property type="entry name" value="Usp"/>
    <property type="match status" value="1"/>
</dbReference>
<dbReference type="InterPro" id="IPR006015">
    <property type="entry name" value="Universal_stress_UspA"/>
</dbReference>
<evidence type="ECO:0000256" key="1">
    <source>
        <dbReference type="SAM" id="MobiDB-lite"/>
    </source>
</evidence>
<dbReference type="STRING" id="35722.A0A0B7MVM8"/>
<feature type="compositionally biased region" description="Basic and acidic residues" evidence="1">
    <location>
        <begin position="174"/>
        <end position="183"/>
    </location>
</feature>
<sequence length="196" mass="21837">MSNTEDLTLKKTDTLVQTYAGTSDESPELSRVILVCLDPDSAETTFKWALDNFIVPKKDLVILVHVRQMDIPVAPYINSTGYLDDVSEERRAESHLLLRAFAEELNRRKVACKAISMVGDPKAEILRKAKEIKSDVVLMGARKMGTIKRTLLGSVSDYVVHNCPCTVIVTKAEPSSHQEERRKSIASLTSSMDNTK</sequence>
<name>A0A0B7MVM8_9FUNG</name>
<gene>
    <name evidence="3" type="primary">PARPA_02663.1 scaffold 5155</name>
</gene>
<evidence type="ECO:0000313" key="4">
    <source>
        <dbReference type="Proteomes" id="UP000054107"/>
    </source>
</evidence>
<dbReference type="PRINTS" id="PR01438">
    <property type="entry name" value="UNVRSLSTRESS"/>
</dbReference>
<dbReference type="PANTHER" id="PTHR31964:SF113">
    <property type="entry name" value="USPA DOMAIN-CONTAINING PROTEIN"/>
    <property type="match status" value="1"/>
</dbReference>